<dbReference type="AlphaFoldDB" id="W1P1J0"/>
<evidence type="ECO:0000313" key="2">
    <source>
        <dbReference type="EMBL" id="ERN01514.1"/>
    </source>
</evidence>
<proteinExistence type="predicted"/>
<evidence type="ECO:0000256" key="1">
    <source>
        <dbReference type="SAM" id="MobiDB-lite"/>
    </source>
</evidence>
<accession>W1P1J0</accession>
<sequence length="87" mass="9559">MRNPTFVNNLATRTDGTPLLWEDATKKRKELAASSSGESSQGSYRFDATERGRPGLDPREPESEPRDDPDVTTLAEKLGFLGSAHQP</sequence>
<protein>
    <submittedName>
        <fullName evidence="2">Uncharacterized protein</fullName>
    </submittedName>
</protein>
<dbReference type="HOGENOM" id="CLU_2486320_0_0_1"/>
<feature type="compositionally biased region" description="Low complexity" evidence="1">
    <location>
        <begin position="34"/>
        <end position="43"/>
    </location>
</feature>
<evidence type="ECO:0000313" key="3">
    <source>
        <dbReference type="Proteomes" id="UP000017836"/>
    </source>
</evidence>
<dbReference type="Gramene" id="ERN01514">
    <property type="protein sequence ID" value="ERN01514"/>
    <property type="gene ID" value="AMTR_s00002p00270590"/>
</dbReference>
<feature type="compositionally biased region" description="Basic and acidic residues" evidence="1">
    <location>
        <begin position="47"/>
        <end position="69"/>
    </location>
</feature>
<reference evidence="3" key="1">
    <citation type="journal article" date="2013" name="Science">
        <title>The Amborella genome and the evolution of flowering plants.</title>
        <authorList>
            <consortium name="Amborella Genome Project"/>
        </authorList>
    </citation>
    <scope>NUCLEOTIDE SEQUENCE [LARGE SCALE GENOMIC DNA]</scope>
</reference>
<feature type="region of interest" description="Disordered" evidence="1">
    <location>
        <begin position="27"/>
        <end position="72"/>
    </location>
</feature>
<dbReference type="EMBL" id="KI394767">
    <property type="protein sequence ID" value="ERN01514.1"/>
    <property type="molecule type" value="Genomic_DNA"/>
</dbReference>
<gene>
    <name evidence="2" type="ORF">AMTR_s00002p00270590</name>
</gene>
<keyword evidence="3" id="KW-1185">Reference proteome</keyword>
<organism evidence="2 3">
    <name type="scientific">Amborella trichopoda</name>
    <dbReference type="NCBI Taxonomy" id="13333"/>
    <lineage>
        <taxon>Eukaryota</taxon>
        <taxon>Viridiplantae</taxon>
        <taxon>Streptophyta</taxon>
        <taxon>Embryophyta</taxon>
        <taxon>Tracheophyta</taxon>
        <taxon>Spermatophyta</taxon>
        <taxon>Magnoliopsida</taxon>
        <taxon>Amborellales</taxon>
        <taxon>Amborellaceae</taxon>
        <taxon>Amborella</taxon>
    </lineage>
</organism>
<name>W1P1J0_AMBTC</name>
<dbReference type="Proteomes" id="UP000017836">
    <property type="component" value="Unassembled WGS sequence"/>
</dbReference>